<sequence>MASEPSLSQSVDKSIDPKLTEETKHRHLHRTRELLEGAGSDEDIRRAIQDCLACATQQDIIDGILPHCRATQLEFVLRETVTAGLWQVVGSLLLDERLDDAQRSRAAVEVSSRADQDDFVKHVLQFCRTDIITARAVISKLIERHFWRAVAGLADYVQGTAVNWISDEALQHAGDADLAKIFQRLNCSTEQSMFWAMEAVRRRKWQAVTTIVSRFYKRNNVYYECVISEIMTDAKDEDVAELAATLNIAGVAATLNNEYLSNSILSECVRRRLWNSVSALLRAHSHRLSDKATRKWIIEEAIQSAEDYHLRSILPFLRRRPS</sequence>
<accession>A0ABD0K024</accession>
<name>A0ABD0K024_9CAEN</name>
<dbReference type="EMBL" id="JACVVK020000286">
    <property type="protein sequence ID" value="KAK7480163.1"/>
    <property type="molecule type" value="Genomic_DNA"/>
</dbReference>
<comment type="caution">
    <text evidence="2">The sequence shown here is derived from an EMBL/GenBank/DDBJ whole genome shotgun (WGS) entry which is preliminary data.</text>
</comment>
<evidence type="ECO:0000313" key="3">
    <source>
        <dbReference type="Proteomes" id="UP001519460"/>
    </source>
</evidence>
<evidence type="ECO:0000256" key="1">
    <source>
        <dbReference type="SAM" id="MobiDB-lite"/>
    </source>
</evidence>
<organism evidence="2 3">
    <name type="scientific">Batillaria attramentaria</name>
    <dbReference type="NCBI Taxonomy" id="370345"/>
    <lineage>
        <taxon>Eukaryota</taxon>
        <taxon>Metazoa</taxon>
        <taxon>Spiralia</taxon>
        <taxon>Lophotrochozoa</taxon>
        <taxon>Mollusca</taxon>
        <taxon>Gastropoda</taxon>
        <taxon>Caenogastropoda</taxon>
        <taxon>Sorbeoconcha</taxon>
        <taxon>Cerithioidea</taxon>
        <taxon>Batillariidae</taxon>
        <taxon>Batillaria</taxon>
    </lineage>
</organism>
<feature type="region of interest" description="Disordered" evidence="1">
    <location>
        <begin position="1"/>
        <end position="27"/>
    </location>
</feature>
<gene>
    <name evidence="2" type="ORF">BaRGS_00028548</name>
</gene>
<dbReference type="AlphaFoldDB" id="A0ABD0K024"/>
<dbReference type="Proteomes" id="UP001519460">
    <property type="component" value="Unassembled WGS sequence"/>
</dbReference>
<feature type="compositionally biased region" description="Basic and acidic residues" evidence="1">
    <location>
        <begin position="13"/>
        <end position="24"/>
    </location>
</feature>
<feature type="compositionally biased region" description="Polar residues" evidence="1">
    <location>
        <begin position="1"/>
        <end position="12"/>
    </location>
</feature>
<protein>
    <submittedName>
        <fullName evidence="2">Uncharacterized protein</fullName>
    </submittedName>
</protein>
<reference evidence="2 3" key="1">
    <citation type="journal article" date="2023" name="Sci. Data">
        <title>Genome assembly of the Korean intertidal mud-creeper Batillaria attramentaria.</title>
        <authorList>
            <person name="Patra A.K."/>
            <person name="Ho P.T."/>
            <person name="Jun S."/>
            <person name="Lee S.J."/>
            <person name="Kim Y."/>
            <person name="Won Y.J."/>
        </authorList>
    </citation>
    <scope>NUCLEOTIDE SEQUENCE [LARGE SCALE GENOMIC DNA]</scope>
    <source>
        <strain evidence="2">Wonlab-2016</strain>
    </source>
</reference>
<keyword evidence="3" id="KW-1185">Reference proteome</keyword>
<evidence type="ECO:0000313" key="2">
    <source>
        <dbReference type="EMBL" id="KAK7480163.1"/>
    </source>
</evidence>
<proteinExistence type="predicted"/>